<evidence type="ECO:0000256" key="1">
    <source>
        <dbReference type="RuleBase" id="RU367073"/>
    </source>
</evidence>
<keyword evidence="5" id="KW-1185">Reference proteome</keyword>
<comment type="subcellular location">
    <subcellularLocation>
        <location evidence="1">Endoplasmic reticulum membrane</location>
        <topology evidence="1">Multi-pass membrane protein</topology>
    </subcellularLocation>
</comment>
<comment type="function">
    <text evidence="1">Plays a role in determining ER morphology.</text>
</comment>
<dbReference type="Proteomes" id="UP001152885">
    <property type="component" value="Unassembled WGS sequence"/>
</dbReference>
<dbReference type="AlphaFoldDB" id="A0A9W4XH69"/>
<dbReference type="PANTHER" id="PTHR22166:SF12">
    <property type="entry name" value="ENDOPLASMIC RETICULUM JUNCTION FORMATION PROTEIN LUNAPARK"/>
    <property type="match status" value="1"/>
</dbReference>
<evidence type="ECO:0000313" key="5">
    <source>
        <dbReference type="Proteomes" id="UP001152885"/>
    </source>
</evidence>
<reference evidence="4" key="1">
    <citation type="submission" date="2022-12" db="EMBL/GenBank/DDBJ databases">
        <authorList>
            <person name="Brejova B."/>
        </authorList>
    </citation>
    <scope>NUCLEOTIDE SEQUENCE</scope>
</reference>
<accession>A0A9W4XH69</accession>
<feature type="transmembrane region" description="Helical" evidence="1">
    <location>
        <begin position="49"/>
        <end position="68"/>
    </location>
</feature>
<evidence type="ECO:0000259" key="3">
    <source>
        <dbReference type="Pfam" id="PF10058"/>
    </source>
</evidence>
<feature type="region of interest" description="Disordered" evidence="2">
    <location>
        <begin position="291"/>
        <end position="352"/>
    </location>
</feature>
<feature type="compositionally biased region" description="Basic and acidic residues" evidence="2">
    <location>
        <begin position="318"/>
        <end position="347"/>
    </location>
</feature>
<comment type="similarity">
    <text evidence="1">Belongs to the lunapark family.</text>
</comment>
<dbReference type="GO" id="GO:0008270">
    <property type="term" value="F:zinc ion binding"/>
    <property type="evidence" value="ECO:0007669"/>
    <property type="project" value="UniProtKB-KW"/>
</dbReference>
<feature type="compositionally biased region" description="Basic and acidic residues" evidence="2">
    <location>
        <begin position="291"/>
        <end position="311"/>
    </location>
</feature>
<feature type="domain" description="Lunapark zinc ribbon" evidence="3">
    <location>
        <begin position="225"/>
        <end position="281"/>
    </location>
</feature>
<dbReference type="InterPro" id="IPR019273">
    <property type="entry name" value="Lunapark_Znf"/>
</dbReference>
<comment type="domain">
    <text evidence="1">The C4-type zinc finger motif is necessary both for its ER three-way tubular junction localization and formation.</text>
</comment>
<feature type="region of interest" description="Disordered" evidence="2">
    <location>
        <begin position="364"/>
        <end position="387"/>
    </location>
</feature>
<keyword evidence="1" id="KW-0472">Membrane</keyword>
<dbReference type="GO" id="GO:0098826">
    <property type="term" value="C:endoplasmic reticulum tubular network membrane"/>
    <property type="evidence" value="ECO:0007669"/>
    <property type="project" value="UniProtKB-UniRule"/>
</dbReference>
<keyword evidence="1" id="KW-0863">Zinc-finger</keyword>
<protein>
    <recommendedName>
        <fullName evidence="1">Endoplasmic reticulum junction formation protein lunapark</fullName>
    </recommendedName>
</protein>
<keyword evidence="1" id="KW-0479">Metal-binding</keyword>
<evidence type="ECO:0000313" key="4">
    <source>
        <dbReference type="EMBL" id="CAI5758669.1"/>
    </source>
</evidence>
<keyword evidence="1" id="KW-0812">Transmembrane</keyword>
<dbReference type="EMBL" id="CANTUO010000003">
    <property type="protein sequence ID" value="CAI5758669.1"/>
    <property type="molecule type" value="Genomic_DNA"/>
</dbReference>
<organism evidence="4 5">
    <name type="scientific">Candida verbasci</name>
    <dbReference type="NCBI Taxonomy" id="1227364"/>
    <lineage>
        <taxon>Eukaryota</taxon>
        <taxon>Fungi</taxon>
        <taxon>Dikarya</taxon>
        <taxon>Ascomycota</taxon>
        <taxon>Saccharomycotina</taxon>
        <taxon>Pichiomycetes</taxon>
        <taxon>Debaryomycetaceae</taxon>
        <taxon>Candida/Lodderomyces clade</taxon>
        <taxon>Candida</taxon>
    </lineage>
</organism>
<name>A0A9W4XH69_9ASCO</name>
<feature type="transmembrane region" description="Helical" evidence="1">
    <location>
        <begin position="89"/>
        <end position="113"/>
    </location>
</feature>
<evidence type="ECO:0000256" key="2">
    <source>
        <dbReference type="SAM" id="MobiDB-lite"/>
    </source>
</evidence>
<dbReference type="Pfam" id="PF10058">
    <property type="entry name" value="Zn_ribbon_10"/>
    <property type="match status" value="1"/>
</dbReference>
<keyword evidence="1" id="KW-0862">Zinc</keyword>
<dbReference type="PANTHER" id="PTHR22166">
    <property type="entry name" value="ENDOPLASMIC RETICULUM JUNCTION FORMATION PROTEIN LUNAPARK"/>
    <property type="match status" value="1"/>
</dbReference>
<proteinExistence type="inferred from homology"/>
<keyword evidence="1" id="KW-0256">Endoplasmic reticulum</keyword>
<sequence>MGVFNLFSRGGFDPKLFETELNTITNNITNSKQQIIKLQSRYKLLKRSLIKYSIIIYLFIFIYCFTTTKHVIATNQIQYFIKGQSKEKLILLFTYPFFSILLIKFIHLLYGFFINNKQKYLKNQQKKHKDKIEELKKITNFNTTNELINKYGEKETPKPQQKVPLTKQDKLKQQAFKELKIPPTANIQTPINDVKNISKSAKQPPNPTAQLQLQNKSEIKKKRTFQDRILDILIGSDNSEAIENRYALICYNCFNHNGLAPPHTEDPLDVKYHCWKCGALNGGGTLFEKELKHEESPKEEFKPKLKEEKDVNQNTNESPKESKPELQEDKVKQEIEKPTIAEKESHIIPEPCTLEVKAEEIIDSNPEPIENLSSKKHTPEMEKVVNE</sequence>
<dbReference type="OrthoDB" id="1725934at2759"/>
<dbReference type="InterPro" id="IPR040115">
    <property type="entry name" value="Lnp"/>
</dbReference>
<feature type="compositionally biased region" description="Basic and acidic residues" evidence="2">
    <location>
        <begin position="377"/>
        <end position="387"/>
    </location>
</feature>
<gene>
    <name evidence="4" type="ORF">CANVERA_P3181</name>
</gene>
<comment type="caution">
    <text evidence="4">The sequence shown here is derived from an EMBL/GenBank/DDBJ whole genome shotgun (WGS) entry which is preliminary data.</text>
</comment>
<keyword evidence="1" id="KW-1133">Transmembrane helix</keyword>
<dbReference type="GO" id="GO:1903373">
    <property type="term" value="P:positive regulation of endoplasmic reticulum tubular network organization"/>
    <property type="evidence" value="ECO:0007669"/>
    <property type="project" value="UniProtKB-UniRule"/>
</dbReference>
<dbReference type="GO" id="GO:0071788">
    <property type="term" value="P:endoplasmic reticulum tubular network maintenance"/>
    <property type="evidence" value="ECO:0007669"/>
    <property type="project" value="UniProtKB-UniRule"/>
</dbReference>